<reference evidence="4 5" key="2">
    <citation type="submission" date="2019-08" db="EMBL/GenBank/DDBJ databases">
        <title>Amycolatopsis acidicola sp. nov., isolated from peat swamp forest soil.</title>
        <authorList>
            <person name="Srisuk N."/>
        </authorList>
    </citation>
    <scope>NUCLEOTIDE SEQUENCE [LARGE SCALE GENOMIC DNA]</scope>
    <source>
        <strain evidence="4 5">TBRC 6029</strain>
    </source>
</reference>
<organism evidence="4 5">
    <name type="scientific">Amycolatopsis rhizosphaerae</name>
    <dbReference type="NCBI Taxonomy" id="2053003"/>
    <lineage>
        <taxon>Bacteria</taxon>
        <taxon>Bacillati</taxon>
        <taxon>Actinomycetota</taxon>
        <taxon>Actinomycetes</taxon>
        <taxon>Pseudonocardiales</taxon>
        <taxon>Pseudonocardiaceae</taxon>
        <taxon>Amycolatopsis</taxon>
    </lineage>
</organism>
<protein>
    <submittedName>
        <fullName evidence="4">TetR/AcrR family transcriptional regulator</fullName>
    </submittedName>
</protein>
<dbReference type="InterPro" id="IPR050109">
    <property type="entry name" value="HTH-type_TetR-like_transc_reg"/>
</dbReference>
<dbReference type="PRINTS" id="PR00455">
    <property type="entry name" value="HTHTETR"/>
</dbReference>
<accession>A0A558CPF9</accession>
<proteinExistence type="predicted"/>
<sequence length="212" mass="23607">MAVAETTLERLLRAARDSPGTDATDERILDGALSAVAAYGPARATMDDIAEAAGVGRATVFRRFGAKEAVLSRLREREVSRFLAEADRRLDAIPDMAERVVEAFTLCVRTARRHPWLERLVRTEPQHLVELLRQGDPSPLTLAREFVASRLREDHPGAVAGPGADQRLAELLIRLAFAYVMFPSELVDFDDRRRLRAFATEMILPVVTGRMT</sequence>
<name>A0A558CPF9_9PSEU</name>
<dbReference type="OrthoDB" id="6077212at2"/>
<dbReference type="GO" id="GO:0000976">
    <property type="term" value="F:transcription cis-regulatory region binding"/>
    <property type="evidence" value="ECO:0007669"/>
    <property type="project" value="TreeGrafter"/>
</dbReference>
<dbReference type="GO" id="GO:0003700">
    <property type="term" value="F:DNA-binding transcription factor activity"/>
    <property type="evidence" value="ECO:0007669"/>
    <property type="project" value="TreeGrafter"/>
</dbReference>
<keyword evidence="1 2" id="KW-0238">DNA-binding</keyword>
<feature type="domain" description="HTH tetR-type" evidence="3">
    <location>
        <begin position="22"/>
        <end position="82"/>
    </location>
</feature>
<dbReference type="Pfam" id="PF00440">
    <property type="entry name" value="TetR_N"/>
    <property type="match status" value="1"/>
</dbReference>
<dbReference type="InterPro" id="IPR009057">
    <property type="entry name" value="Homeodomain-like_sf"/>
</dbReference>
<reference evidence="4 5" key="1">
    <citation type="submission" date="2019-07" db="EMBL/GenBank/DDBJ databases">
        <authorList>
            <person name="Duangmal K."/>
            <person name="Teo W.F.A."/>
        </authorList>
    </citation>
    <scope>NUCLEOTIDE SEQUENCE [LARGE SCALE GENOMIC DNA]</scope>
    <source>
        <strain evidence="4 5">TBRC 6029</strain>
    </source>
</reference>
<dbReference type="SUPFAM" id="SSF46689">
    <property type="entry name" value="Homeodomain-like"/>
    <property type="match status" value="1"/>
</dbReference>
<evidence type="ECO:0000259" key="3">
    <source>
        <dbReference type="PROSITE" id="PS50977"/>
    </source>
</evidence>
<dbReference type="PROSITE" id="PS01081">
    <property type="entry name" value="HTH_TETR_1"/>
    <property type="match status" value="1"/>
</dbReference>
<dbReference type="InterPro" id="IPR001647">
    <property type="entry name" value="HTH_TetR"/>
</dbReference>
<keyword evidence="5" id="KW-1185">Reference proteome</keyword>
<evidence type="ECO:0000256" key="1">
    <source>
        <dbReference type="ARBA" id="ARBA00023125"/>
    </source>
</evidence>
<dbReference type="AlphaFoldDB" id="A0A558CPF9"/>
<evidence type="ECO:0000313" key="5">
    <source>
        <dbReference type="Proteomes" id="UP000320011"/>
    </source>
</evidence>
<dbReference type="Gene3D" id="1.10.357.10">
    <property type="entry name" value="Tetracycline Repressor, domain 2"/>
    <property type="match status" value="1"/>
</dbReference>
<feature type="DNA-binding region" description="H-T-H motif" evidence="2">
    <location>
        <begin position="45"/>
        <end position="64"/>
    </location>
</feature>
<dbReference type="PANTHER" id="PTHR30055">
    <property type="entry name" value="HTH-TYPE TRANSCRIPTIONAL REGULATOR RUTR"/>
    <property type="match status" value="1"/>
</dbReference>
<dbReference type="PROSITE" id="PS50977">
    <property type="entry name" value="HTH_TETR_2"/>
    <property type="match status" value="1"/>
</dbReference>
<evidence type="ECO:0000313" key="4">
    <source>
        <dbReference type="EMBL" id="TVT50651.1"/>
    </source>
</evidence>
<dbReference type="PANTHER" id="PTHR30055:SF153">
    <property type="entry name" value="HTH-TYPE TRANSCRIPTIONAL REPRESSOR RV3405C"/>
    <property type="match status" value="1"/>
</dbReference>
<dbReference type="Proteomes" id="UP000320011">
    <property type="component" value="Unassembled WGS sequence"/>
</dbReference>
<dbReference type="InterPro" id="IPR023772">
    <property type="entry name" value="DNA-bd_HTH_TetR-type_CS"/>
</dbReference>
<evidence type="ECO:0000256" key="2">
    <source>
        <dbReference type="PROSITE-ProRule" id="PRU00335"/>
    </source>
</evidence>
<gene>
    <name evidence="4" type="ORF">FNH05_15510</name>
</gene>
<comment type="caution">
    <text evidence="4">The sequence shown here is derived from an EMBL/GenBank/DDBJ whole genome shotgun (WGS) entry which is preliminary data.</text>
</comment>
<dbReference type="EMBL" id="VJWX01000134">
    <property type="protein sequence ID" value="TVT50651.1"/>
    <property type="molecule type" value="Genomic_DNA"/>
</dbReference>